<organism evidence="2 3">
    <name type="scientific">Seminavis robusta</name>
    <dbReference type="NCBI Taxonomy" id="568900"/>
    <lineage>
        <taxon>Eukaryota</taxon>
        <taxon>Sar</taxon>
        <taxon>Stramenopiles</taxon>
        <taxon>Ochrophyta</taxon>
        <taxon>Bacillariophyta</taxon>
        <taxon>Bacillariophyceae</taxon>
        <taxon>Bacillariophycidae</taxon>
        <taxon>Naviculales</taxon>
        <taxon>Naviculaceae</taxon>
        <taxon>Seminavis</taxon>
    </lineage>
</organism>
<dbReference type="EMBL" id="CAICTM010000040">
    <property type="protein sequence ID" value="CAB9498536.1"/>
    <property type="molecule type" value="Genomic_DNA"/>
</dbReference>
<gene>
    <name evidence="2" type="ORF">SEMRO_40_G024650.1</name>
</gene>
<dbReference type="Gene3D" id="2.60.120.10">
    <property type="entry name" value="Jelly Rolls"/>
    <property type="match status" value="1"/>
</dbReference>
<feature type="domain" description="Cupin type-2" evidence="1">
    <location>
        <begin position="93"/>
        <end position="157"/>
    </location>
</feature>
<evidence type="ECO:0000313" key="2">
    <source>
        <dbReference type="EMBL" id="CAB9498536.1"/>
    </source>
</evidence>
<dbReference type="InterPro" id="IPR011051">
    <property type="entry name" value="RmlC_Cupin_sf"/>
</dbReference>
<dbReference type="AlphaFoldDB" id="A0A9N8H2N3"/>
<dbReference type="PANTHER" id="PTHR36440">
    <property type="entry name" value="PUTATIVE (AFU_ORTHOLOGUE AFUA_8G07350)-RELATED"/>
    <property type="match status" value="1"/>
</dbReference>
<reference evidence="2" key="1">
    <citation type="submission" date="2020-06" db="EMBL/GenBank/DDBJ databases">
        <authorList>
            <consortium name="Plant Systems Biology data submission"/>
        </authorList>
    </citation>
    <scope>NUCLEOTIDE SEQUENCE</scope>
    <source>
        <strain evidence="2">D6</strain>
    </source>
</reference>
<dbReference type="InterPro" id="IPR013096">
    <property type="entry name" value="Cupin_2"/>
</dbReference>
<protein>
    <submittedName>
        <fullName evidence="2">Cupin 2, conserved barrel</fullName>
    </submittedName>
</protein>
<dbReference type="SUPFAM" id="SSF51182">
    <property type="entry name" value="RmlC-like cupins"/>
    <property type="match status" value="1"/>
</dbReference>
<name>A0A9N8H2N3_9STRA</name>
<proteinExistence type="predicted"/>
<comment type="caution">
    <text evidence="2">The sequence shown here is derived from an EMBL/GenBank/DDBJ whole genome shotgun (WGS) entry which is preliminary data.</text>
</comment>
<evidence type="ECO:0000259" key="1">
    <source>
        <dbReference type="Pfam" id="PF07883"/>
    </source>
</evidence>
<dbReference type="OrthoDB" id="10019613at2759"/>
<accession>A0A9N8H2N3</accession>
<dbReference type="Pfam" id="PF07883">
    <property type="entry name" value="Cupin_2"/>
    <property type="match status" value="1"/>
</dbReference>
<keyword evidence="3" id="KW-1185">Reference proteome</keyword>
<dbReference type="PANTHER" id="PTHR36440:SF1">
    <property type="entry name" value="PUTATIVE (AFU_ORTHOLOGUE AFUA_8G07350)-RELATED"/>
    <property type="match status" value="1"/>
</dbReference>
<evidence type="ECO:0000313" key="3">
    <source>
        <dbReference type="Proteomes" id="UP001153069"/>
    </source>
</evidence>
<dbReference type="InterPro" id="IPR014710">
    <property type="entry name" value="RmlC-like_jellyroll"/>
</dbReference>
<dbReference type="InterPro" id="IPR053146">
    <property type="entry name" value="QDO-like"/>
</dbReference>
<dbReference type="Proteomes" id="UP001153069">
    <property type="component" value="Unassembled WGS sequence"/>
</dbReference>
<sequence length="195" mass="21946">MKTATLLTTSLRRQRVSALGGYWKTPLVVRATRQHAQNRFLSHDTKTEDTVKQTVVSKWDGSKKYWMSNTEYTGVVVGKEATGGEYVITDGVIGPGGFVPDHYHKWEDQTFHVITGELQAKIGNETYQVGPGDTIHCPRGVSHFIENTGDTEVKLISYIFPGHWAEDFMAETSRQNHEGNLDLKLIEDKFGVVYI</sequence>